<feature type="repeat" description="TPR" evidence="3">
    <location>
        <begin position="141"/>
        <end position="174"/>
    </location>
</feature>
<evidence type="ECO:0008006" key="7">
    <source>
        <dbReference type="Google" id="ProtNLM"/>
    </source>
</evidence>
<keyword evidence="1" id="KW-0677">Repeat</keyword>
<dbReference type="Pfam" id="PF13424">
    <property type="entry name" value="TPR_12"/>
    <property type="match status" value="2"/>
</dbReference>
<accession>A0A815E2Y1</accession>
<evidence type="ECO:0000313" key="5">
    <source>
        <dbReference type="EMBL" id="CAF3705687.1"/>
    </source>
</evidence>
<dbReference type="InterPro" id="IPR011990">
    <property type="entry name" value="TPR-like_helical_dom_sf"/>
</dbReference>
<feature type="repeat" description="TPR" evidence="3">
    <location>
        <begin position="183"/>
        <end position="216"/>
    </location>
</feature>
<sequence>MHRQISLNFARKTMKSSDLFGVLFIMKIDPSISTTPFADVRDISYFEGEEEILFSMHSIFRIGQMKQIDGNNRLWQVDLTLTSDNDLELHALTEHMRKETYPEEKGWNRLGMLLIKLGQFDKAQEVYNVLLEQTTTDRKKSLIYHQLGWVKKRQGQYEHALVYYKQSIEIKEKTLSPMETGLAASYTSIGLVYGNIGDYLNALSSHQKALEIYQKTLPSNHPHLAVIYNNIGMVYNKMDDYLNALSYHQQALEIKQKSLPSNHPDFAPTYGHIGMVSSKIREHSKAVFYCKRALKILENSLPANHLHIQLYRNNLDYVKKKL</sequence>
<evidence type="ECO:0000256" key="3">
    <source>
        <dbReference type="PROSITE-ProRule" id="PRU00339"/>
    </source>
</evidence>
<dbReference type="OrthoDB" id="1658288at2759"/>
<protein>
    <recommendedName>
        <fullName evidence="7">Tetratricopeptide repeat protein</fullName>
    </recommendedName>
</protein>
<proteinExistence type="predicted"/>
<dbReference type="AlphaFoldDB" id="A0A815E2Y1"/>
<dbReference type="SMART" id="SM00028">
    <property type="entry name" value="TPR"/>
    <property type="match status" value="5"/>
</dbReference>
<dbReference type="EMBL" id="CAJOAX010001321">
    <property type="protein sequence ID" value="CAF3705687.1"/>
    <property type="molecule type" value="Genomic_DNA"/>
</dbReference>
<dbReference type="EMBL" id="CAJNOO010002908">
    <property type="protein sequence ID" value="CAF1305789.1"/>
    <property type="molecule type" value="Genomic_DNA"/>
</dbReference>
<dbReference type="PANTHER" id="PTHR45641">
    <property type="entry name" value="TETRATRICOPEPTIDE REPEAT PROTEIN (AFU_ORTHOLOGUE AFUA_6G03870)"/>
    <property type="match status" value="1"/>
</dbReference>
<dbReference type="Proteomes" id="UP000663823">
    <property type="component" value="Unassembled WGS sequence"/>
</dbReference>
<dbReference type="InterPro" id="IPR019734">
    <property type="entry name" value="TPR_rpt"/>
</dbReference>
<evidence type="ECO:0000313" key="6">
    <source>
        <dbReference type="Proteomes" id="UP000663882"/>
    </source>
</evidence>
<dbReference type="PROSITE" id="PS50005">
    <property type="entry name" value="TPR"/>
    <property type="match status" value="4"/>
</dbReference>
<comment type="caution">
    <text evidence="4">The sequence shown here is derived from an EMBL/GenBank/DDBJ whole genome shotgun (WGS) entry which is preliminary data.</text>
</comment>
<reference evidence="4" key="1">
    <citation type="submission" date="2021-02" db="EMBL/GenBank/DDBJ databases">
        <authorList>
            <person name="Nowell W R."/>
        </authorList>
    </citation>
    <scope>NUCLEOTIDE SEQUENCE</scope>
</reference>
<feature type="repeat" description="TPR" evidence="3">
    <location>
        <begin position="104"/>
        <end position="137"/>
    </location>
</feature>
<dbReference type="PANTHER" id="PTHR45641:SF19">
    <property type="entry name" value="NEPHROCYSTIN-3"/>
    <property type="match status" value="1"/>
</dbReference>
<dbReference type="Gene3D" id="1.25.40.10">
    <property type="entry name" value="Tetratricopeptide repeat domain"/>
    <property type="match status" value="2"/>
</dbReference>
<evidence type="ECO:0000256" key="1">
    <source>
        <dbReference type="ARBA" id="ARBA00022737"/>
    </source>
</evidence>
<dbReference type="Proteomes" id="UP000663882">
    <property type="component" value="Unassembled WGS sequence"/>
</dbReference>
<dbReference type="SUPFAM" id="SSF56399">
    <property type="entry name" value="ADP-ribosylation"/>
    <property type="match status" value="1"/>
</dbReference>
<feature type="repeat" description="TPR" evidence="3">
    <location>
        <begin position="225"/>
        <end position="258"/>
    </location>
</feature>
<gene>
    <name evidence="5" type="ORF">OTI717_LOCUS12837</name>
    <name evidence="4" type="ORF">RFH988_LOCUS29972</name>
</gene>
<name>A0A815E2Y1_9BILA</name>
<dbReference type="SUPFAM" id="SSF48452">
    <property type="entry name" value="TPR-like"/>
    <property type="match status" value="1"/>
</dbReference>
<evidence type="ECO:0000313" key="4">
    <source>
        <dbReference type="EMBL" id="CAF1305789.1"/>
    </source>
</evidence>
<dbReference type="Gene3D" id="3.90.176.10">
    <property type="entry name" value="Toxin ADP-ribosyltransferase, Chain A, domain 1"/>
    <property type="match status" value="1"/>
</dbReference>
<organism evidence="4 6">
    <name type="scientific">Rotaria sordida</name>
    <dbReference type="NCBI Taxonomy" id="392033"/>
    <lineage>
        <taxon>Eukaryota</taxon>
        <taxon>Metazoa</taxon>
        <taxon>Spiralia</taxon>
        <taxon>Gnathifera</taxon>
        <taxon>Rotifera</taxon>
        <taxon>Eurotatoria</taxon>
        <taxon>Bdelloidea</taxon>
        <taxon>Philodinida</taxon>
        <taxon>Philodinidae</taxon>
        <taxon>Rotaria</taxon>
    </lineage>
</organism>
<keyword evidence="2 3" id="KW-0802">TPR repeat</keyword>
<evidence type="ECO:0000256" key="2">
    <source>
        <dbReference type="ARBA" id="ARBA00022803"/>
    </source>
</evidence>